<evidence type="ECO:0000313" key="2">
    <source>
        <dbReference type="EMBL" id="VAX06617.1"/>
    </source>
</evidence>
<dbReference type="InterPro" id="IPR011959">
    <property type="entry name" value="CHP02270"/>
</dbReference>
<protein>
    <submittedName>
        <fullName evidence="2">FOG: HEAT repeat</fullName>
    </submittedName>
</protein>
<accession>A0A3B1BPN2</accession>
<feature type="region of interest" description="Disordered" evidence="1">
    <location>
        <begin position="311"/>
        <end position="331"/>
    </location>
</feature>
<proteinExistence type="predicted"/>
<gene>
    <name evidence="2" type="ORF">MNBD_GAMMA26-1867</name>
</gene>
<dbReference type="Gene3D" id="1.25.10.10">
    <property type="entry name" value="Leucine-rich Repeat Variant"/>
    <property type="match status" value="1"/>
</dbReference>
<sequence length="415" mass="46262">MQAPIIKSIIDQHAEEAAFLWLQRHAAVCEPHYSLKDLAHLDDRLEANIDGLRIAGDAGWEICEEALTIKEPGEIFTAAVLAFEGDDGRRVDEVITASESTPENLQALVSALGWIDDECFQRWVPGMANASADIYRYLAISAYAIRQLDPGEVLGMALQNADPLIQARALRAVGEFKQKNLLPVLKQFDQSNDLACRFWSAWSGVLLSDPLAIDRLKTFVAVASAYREPAIQLLLRIVDIKQSQLFLNALSKTADSQRLIARGTGMVGDPVVIPWLIELMMNPELARVAGESFSMITGVDIAYDDLEGEWPDGFEAGPTENPQDEDVAMDPDEDLPWPEPSLIRSWWQENSKHFRPGTRYLCGQPISVEYCQKVLRDGYQRQRRAATLELALLQADAPLFNTSAPGFLQQNWLAE</sequence>
<dbReference type="NCBIfam" id="TIGR02270">
    <property type="entry name" value="TIGR02270 family protein"/>
    <property type="match status" value="1"/>
</dbReference>
<name>A0A3B1BPN2_9ZZZZ</name>
<reference evidence="2" key="1">
    <citation type="submission" date="2018-06" db="EMBL/GenBank/DDBJ databases">
        <authorList>
            <person name="Zhirakovskaya E."/>
        </authorList>
    </citation>
    <scope>NUCLEOTIDE SEQUENCE</scope>
</reference>
<evidence type="ECO:0000256" key="1">
    <source>
        <dbReference type="SAM" id="MobiDB-lite"/>
    </source>
</evidence>
<dbReference type="AlphaFoldDB" id="A0A3B1BPN2"/>
<organism evidence="2">
    <name type="scientific">hydrothermal vent metagenome</name>
    <dbReference type="NCBI Taxonomy" id="652676"/>
    <lineage>
        <taxon>unclassified sequences</taxon>
        <taxon>metagenomes</taxon>
        <taxon>ecological metagenomes</taxon>
    </lineage>
</organism>
<feature type="compositionally biased region" description="Acidic residues" evidence="1">
    <location>
        <begin position="322"/>
        <end position="331"/>
    </location>
</feature>
<dbReference type="InterPro" id="IPR011989">
    <property type="entry name" value="ARM-like"/>
</dbReference>
<dbReference type="SUPFAM" id="SSF48371">
    <property type="entry name" value="ARM repeat"/>
    <property type="match status" value="1"/>
</dbReference>
<dbReference type="InterPro" id="IPR016024">
    <property type="entry name" value="ARM-type_fold"/>
</dbReference>
<dbReference type="EMBL" id="UOFX01000013">
    <property type="protein sequence ID" value="VAX06617.1"/>
    <property type="molecule type" value="Genomic_DNA"/>
</dbReference>